<name>A0A4Z0GVI4_9BACI</name>
<keyword evidence="1" id="KW-0812">Transmembrane</keyword>
<dbReference type="EMBL" id="SRJC01000007">
    <property type="protein sequence ID" value="TGB01243.1"/>
    <property type="molecule type" value="Genomic_DNA"/>
</dbReference>
<keyword evidence="3" id="KW-1185">Reference proteome</keyword>
<organism evidence="2 3">
    <name type="scientific">Halobacillus salinus</name>
    <dbReference type="NCBI Taxonomy" id="192814"/>
    <lineage>
        <taxon>Bacteria</taxon>
        <taxon>Bacillati</taxon>
        <taxon>Bacillota</taxon>
        <taxon>Bacilli</taxon>
        <taxon>Bacillales</taxon>
        <taxon>Bacillaceae</taxon>
        <taxon>Halobacillus</taxon>
    </lineage>
</organism>
<evidence type="ECO:0000256" key="1">
    <source>
        <dbReference type="SAM" id="Phobius"/>
    </source>
</evidence>
<dbReference type="RefSeq" id="WP_079477521.1">
    <property type="nucleotide sequence ID" value="NZ_FVYZ01000003.1"/>
</dbReference>
<feature type="transmembrane region" description="Helical" evidence="1">
    <location>
        <begin position="28"/>
        <end position="47"/>
    </location>
</feature>
<dbReference type="OrthoDB" id="2942989at2"/>
<evidence type="ECO:0000313" key="3">
    <source>
        <dbReference type="Proteomes" id="UP000297982"/>
    </source>
</evidence>
<comment type="caution">
    <text evidence="2">The sequence shown here is derived from an EMBL/GenBank/DDBJ whole genome shotgun (WGS) entry which is preliminary data.</text>
</comment>
<dbReference type="AlphaFoldDB" id="A0A4Z0GVI4"/>
<proteinExistence type="predicted"/>
<evidence type="ECO:0000313" key="2">
    <source>
        <dbReference type="EMBL" id="TGB01243.1"/>
    </source>
</evidence>
<feature type="transmembrane region" description="Helical" evidence="1">
    <location>
        <begin position="54"/>
        <end position="74"/>
    </location>
</feature>
<gene>
    <name evidence="2" type="ORF">E4663_17360</name>
</gene>
<reference evidence="2 3" key="1">
    <citation type="journal article" date="2003" name="Int. J. Syst. Evol. Microbiol.">
        <title>Halobacillus salinus sp. nov., isolated from a salt lake on the coast of the East Sea in Korea.</title>
        <authorList>
            <person name="Yoon J.H."/>
            <person name="Kang K.H."/>
            <person name="Park Y.H."/>
        </authorList>
    </citation>
    <scope>NUCLEOTIDE SEQUENCE [LARGE SCALE GENOMIC DNA]</scope>
    <source>
        <strain evidence="2 3">HSL-3</strain>
    </source>
</reference>
<sequence length="75" mass="8071">MNKFEALFAVMLLMLAMFALVTNSGQLLPFILIGLGIVALLSGVRALKASKKSFVGYLNLLTFVVALVWGVSLLL</sequence>
<protein>
    <recommendedName>
        <fullName evidence="4">DUF3953 domain-containing protein</fullName>
    </recommendedName>
</protein>
<keyword evidence="1" id="KW-0472">Membrane</keyword>
<keyword evidence="1" id="KW-1133">Transmembrane helix</keyword>
<accession>A0A4Z0GVI4</accession>
<evidence type="ECO:0008006" key="4">
    <source>
        <dbReference type="Google" id="ProtNLM"/>
    </source>
</evidence>
<dbReference type="Proteomes" id="UP000297982">
    <property type="component" value="Unassembled WGS sequence"/>
</dbReference>
<dbReference type="STRING" id="192814.GCA_900166575_02617"/>